<feature type="domain" description="BioF2-like acetyltransferase" evidence="7">
    <location>
        <begin position="149"/>
        <end position="279"/>
    </location>
</feature>
<dbReference type="GO" id="GO:0016755">
    <property type="term" value="F:aminoacyltransferase activity"/>
    <property type="evidence" value="ECO:0007669"/>
    <property type="project" value="InterPro"/>
</dbReference>
<evidence type="ECO:0000256" key="6">
    <source>
        <dbReference type="ARBA" id="ARBA00023316"/>
    </source>
</evidence>
<evidence type="ECO:0000313" key="8">
    <source>
        <dbReference type="EMBL" id="GIJ05005.1"/>
    </source>
</evidence>
<dbReference type="InterPro" id="IPR016181">
    <property type="entry name" value="Acyl_CoA_acyltransferase"/>
</dbReference>
<evidence type="ECO:0000313" key="9">
    <source>
        <dbReference type="Proteomes" id="UP000652013"/>
    </source>
</evidence>
<evidence type="ECO:0000256" key="2">
    <source>
        <dbReference type="ARBA" id="ARBA00022679"/>
    </source>
</evidence>
<organism evidence="8 9">
    <name type="scientific">Spirilliplanes yamanashiensis</name>
    <dbReference type="NCBI Taxonomy" id="42233"/>
    <lineage>
        <taxon>Bacteria</taxon>
        <taxon>Bacillati</taxon>
        <taxon>Actinomycetota</taxon>
        <taxon>Actinomycetes</taxon>
        <taxon>Micromonosporales</taxon>
        <taxon>Micromonosporaceae</taxon>
        <taxon>Spirilliplanes</taxon>
    </lineage>
</organism>
<dbReference type="GO" id="GO:0009252">
    <property type="term" value="P:peptidoglycan biosynthetic process"/>
    <property type="evidence" value="ECO:0007669"/>
    <property type="project" value="UniProtKB-KW"/>
</dbReference>
<dbReference type="Proteomes" id="UP000652013">
    <property type="component" value="Unassembled WGS sequence"/>
</dbReference>
<name>A0A8J3YC22_9ACTN</name>
<evidence type="ECO:0000256" key="1">
    <source>
        <dbReference type="ARBA" id="ARBA00009943"/>
    </source>
</evidence>
<protein>
    <submittedName>
        <fullName evidence="8">Methicillin resistance protein</fullName>
    </submittedName>
</protein>
<dbReference type="SUPFAM" id="SSF55729">
    <property type="entry name" value="Acyl-CoA N-acyltransferases (Nat)"/>
    <property type="match status" value="1"/>
</dbReference>
<keyword evidence="6" id="KW-0961">Cell wall biogenesis/degradation</keyword>
<reference evidence="8" key="1">
    <citation type="submission" date="2021-01" db="EMBL/GenBank/DDBJ databases">
        <title>Whole genome shotgun sequence of Spirilliplanes yamanashiensis NBRC 15828.</title>
        <authorList>
            <person name="Komaki H."/>
            <person name="Tamura T."/>
        </authorList>
    </citation>
    <scope>NUCLEOTIDE SEQUENCE</scope>
    <source>
        <strain evidence="8">NBRC 15828</strain>
    </source>
</reference>
<dbReference type="InterPro" id="IPR038740">
    <property type="entry name" value="BioF2-like_GNAT_dom"/>
</dbReference>
<keyword evidence="5" id="KW-0012">Acyltransferase</keyword>
<dbReference type="GO" id="GO:0071555">
    <property type="term" value="P:cell wall organization"/>
    <property type="evidence" value="ECO:0007669"/>
    <property type="project" value="UniProtKB-KW"/>
</dbReference>
<dbReference type="Pfam" id="PF13480">
    <property type="entry name" value="Acetyltransf_6"/>
    <property type="match status" value="1"/>
</dbReference>
<dbReference type="Gene3D" id="3.40.630.30">
    <property type="match status" value="1"/>
</dbReference>
<accession>A0A8J3YC22</accession>
<evidence type="ECO:0000256" key="4">
    <source>
        <dbReference type="ARBA" id="ARBA00022984"/>
    </source>
</evidence>
<sequence length="344" mass="38340">MSVQAAARSLQDPRWSSFVAGHPAALPFHHPSWAAAIAACYGFRAFALTVDRPDGAIVAGLPVIEVRRRREPPRWVSLPFTDTCPPLVTGAPGAALAQQLDAARRAAGISRLEVRGELSGPAVHPNGTYLTHELPLTGSEREIFARLHANQVRRNIRRAERAGVTVRIGTAEQDLTGVFYRLHTRTRRRLGVAVQPLRYFRALWRHVLQPGHGAVLIAEHDGAPVAAAVFLTSAGTCVYKYGASDERHWEVRPNHMLFWQAIRWARERGCRTLDFGRTDVEDRGLWEFKARWGTDVRELTYHLIAEDPPAAGRGGMHPGVRSIIRHGPQVVPRVLGELLYRRYA</sequence>
<dbReference type="RefSeq" id="WP_203940216.1">
    <property type="nucleotide sequence ID" value="NZ_BAAAGJ010000006.1"/>
</dbReference>
<dbReference type="PANTHER" id="PTHR36174">
    <property type="entry name" value="LIPID II:GLYCINE GLYCYLTRANSFERASE"/>
    <property type="match status" value="1"/>
</dbReference>
<evidence type="ECO:0000259" key="7">
    <source>
        <dbReference type="Pfam" id="PF13480"/>
    </source>
</evidence>
<keyword evidence="4" id="KW-0573">Peptidoglycan synthesis</keyword>
<dbReference type="PANTHER" id="PTHR36174:SF1">
    <property type="entry name" value="LIPID II:GLYCINE GLYCYLTRANSFERASE"/>
    <property type="match status" value="1"/>
</dbReference>
<comment type="caution">
    <text evidence="8">The sequence shown here is derived from an EMBL/GenBank/DDBJ whole genome shotgun (WGS) entry which is preliminary data.</text>
</comment>
<keyword evidence="2" id="KW-0808">Transferase</keyword>
<comment type="similarity">
    <text evidence="1">Belongs to the FemABX family.</text>
</comment>
<dbReference type="EMBL" id="BOOY01000030">
    <property type="protein sequence ID" value="GIJ05005.1"/>
    <property type="molecule type" value="Genomic_DNA"/>
</dbReference>
<dbReference type="InterPro" id="IPR050644">
    <property type="entry name" value="PG_Glycine_Bridge_Synth"/>
</dbReference>
<dbReference type="GO" id="GO:0008360">
    <property type="term" value="P:regulation of cell shape"/>
    <property type="evidence" value="ECO:0007669"/>
    <property type="project" value="UniProtKB-KW"/>
</dbReference>
<dbReference type="PROSITE" id="PS51191">
    <property type="entry name" value="FEMABX"/>
    <property type="match status" value="1"/>
</dbReference>
<dbReference type="AlphaFoldDB" id="A0A8J3YC22"/>
<proteinExistence type="inferred from homology"/>
<evidence type="ECO:0000256" key="5">
    <source>
        <dbReference type="ARBA" id="ARBA00023315"/>
    </source>
</evidence>
<keyword evidence="9" id="KW-1185">Reference proteome</keyword>
<keyword evidence="3" id="KW-0133">Cell shape</keyword>
<dbReference type="InterPro" id="IPR003447">
    <property type="entry name" value="FEMABX"/>
</dbReference>
<gene>
    <name evidence="8" type="ORF">Sya03_43570</name>
</gene>
<evidence type="ECO:0000256" key="3">
    <source>
        <dbReference type="ARBA" id="ARBA00022960"/>
    </source>
</evidence>